<keyword evidence="3" id="KW-1185">Reference proteome</keyword>
<dbReference type="Proteomes" id="UP000265520">
    <property type="component" value="Unassembled WGS sequence"/>
</dbReference>
<proteinExistence type="predicted"/>
<protein>
    <submittedName>
        <fullName evidence="2">Uncharacterized protein</fullName>
    </submittedName>
</protein>
<feature type="region of interest" description="Disordered" evidence="1">
    <location>
        <begin position="21"/>
        <end position="41"/>
    </location>
</feature>
<evidence type="ECO:0000256" key="1">
    <source>
        <dbReference type="SAM" id="MobiDB-lite"/>
    </source>
</evidence>
<reference evidence="2 3" key="1">
    <citation type="journal article" date="2018" name="Front. Plant Sci.">
        <title>Red Clover (Trifolium pratense) and Zigzag Clover (T. medium) - A Picture of Genomic Similarities and Differences.</title>
        <authorList>
            <person name="Dluhosova J."/>
            <person name="Istvanek J."/>
            <person name="Nedelnik J."/>
            <person name="Repkova J."/>
        </authorList>
    </citation>
    <scope>NUCLEOTIDE SEQUENCE [LARGE SCALE GENOMIC DNA]</scope>
    <source>
        <strain evidence="3">cv. 10/8</strain>
        <tissue evidence="2">Leaf</tissue>
    </source>
</reference>
<sequence length="97" mass="11016">MTWKYFNEFESGPVEDNVAEDHGEEAANVGDGNDQGPDDVMEEIDRFNSGAVPNQQQQSGDWPYTHSEHEVATLLHNMDINTHFRLPNLYCNTQGMM</sequence>
<accession>A0A392SBS7</accession>
<name>A0A392SBS7_9FABA</name>
<organism evidence="2 3">
    <name type="scientific">Trifolium medium</name>
    <dbReference type="NCBI Taxonomy" id="97028"/>
    <lineage>
        <taxon>Eukaryota</taxon>
        <taxon>Viridiplantae</taxon>
        <taxon>Streptophyta</taxon>
        <taxon>Embryophyta</taxon>
        <taxon>Tracheophyta</taxon>
        <taxon>Spermatophyta</taxon>
        <taxon>Magnoliopsida</taxon>
        <taxon>eudicotyledons</taxon>
        <taxon>Gunneridae</taxon>
        <taxon>Pentapetalae</taxon>
        <taxon>rosids</taxon>
        <taxon>fabids</taxon>
        <taxon>Fabales</taxon>
        <taxon>Fabaceae</taxon>
        <taxon>Papilionoideae</taxon>
        <taxon>50 kb inversion clade</taxon>
        <taxon>NPAAA clade</taxon>
        <taxon>Hologalegina</taxon>
        <taxon>IRL clade</taxon>
        <taxon>Trifolieae</taxon>
        <taxon>Trifolium</taxon>
    </lineage>
</organism>
<evidence type="ECO:0000313" key="2">
    <source>
        <dbReference type="EMBL" id="MCI46119.1"/>
    </source>
</evidence>
<comment type="caution">
    <text evidence="2">The sequence shown here is derived from an EMBL/GenBank/DDBJ whole genome shotgun (WGS) entry which is preliminary data.</text>
</comment>
<feature type="non-terminal residue" evidence="2">
    <location>
        <position position="97"/>
    </location>
</feature>
<dbReference type="EMBL" id="LXQA010352973">
    <property type="protein sequence ID" value="MCI46119.1"/>
    <property type="molecule type" value="Genomic_DNA"/>
</dbReference>
<dbReference type="AlphaFoldDB" id="A0A392SBS7"/>
<evidence type="ECO:0000313" key="3">
    <source>
        <dbReference type="Proteomes" id="UP000265520"/>
    </source>
</evidence>